<evidence type="ECO:0000259" key="15">
    <source>
        <dbReference type="Pfam" id="PF00593"/>
    </source>
</evidence>
<keyword evidence="6" id="KW-0732">Signal</keyword>
<keyword evidence="10 12" id="KW-0472">Membrane</keyword>
<dbReference type="PANTHER" id="PTHR32552">
    <property type="entry name" value="FERRICHROME IRON RECEPTOR-RELATED"/>
    <property type="match status" value="1"/>
</dbReference>
<sequence length="778" mass="83438">MSIDSSDFHAGRRRLRRGVAGAALVAGLLGALPTAAVAQGAPEDSTQAEAGSSRIEDIIVTARRRAERSQETPLSISAISGAQLETLNIVRIEGITQLAPSLRITQASGSGNAPAIYIRGIGTLSTALYVEPAVGVYIDGVYNPRPSGNTFDLPDIASVEVLRGPQGTLFGRNTTGGAILLSTRNPDEEFGVKADFSYGSRSEVTGSAVIQFGRLGNSPFTLKVSAQSHTRDGWVETPGVSRSKWGGALDSWGFGAALRGDLGDLTVDLRGRYNKVNSYTGWEVLGGSTVGRAYFGNAAAANGPAFPIGPGPRDFSYRDPRTDGKSAVETYGGVLTVEQQFSDALTIKSITGYNEIHQNLRGNIGGGATRGAVANPAVAGQPIEWVTAHVTPANPGQQKQFTQELQFLGDVGEFNYLVGLYYYDEKVDETITTILNSPLSAAAAIRLNRSTSYSIDSKSYAGFAQVGWKPSFADGKLEIVGGIRYTEDKKTLDSRSVSTTTTTTTLTQARGDKWNNVGWLGSISYKALPDVLLYARASSAYRSGGYNAPTVGAPPFGPETARSYEAGIKSDFFDRRVRLNVAAFQTDYDDLQVNGYSIVTNTNQLTNAGKARYRGFEVEGQVVLGGLKIDANLGYVDPEYQEYIIAVGGVPTNVADQAEFANVPKWTYHVGAEYTFDTVSAGSFTLRGDYTGKSNSPTYTLLSQAPNTAQVPLYGKESNYSARLIWAFEVDGHKMRAQIFGENLTNNRYLTFATDFGAILAGTYNRPRYYGFALGLDF</sequence>
<evidence type="ECO:0000256" key="9">
    <source>
        <dbReference type="ARBA" id="ARBA00023077"/>
    </source>
</evidence>
<evidence type="ECO:0000256" key="6">
    <source>
        <dbReference type="ARBA" id="ARBA00022729"/>
    </source>
</evidence>
<dbReference type="InterPro" id="IPR012910">
    <property type="entry name" value="Plug_dom"/>
</dbReference>
<proteinExistence type="inferred from homology"/>
<dbReference type="PANTHER" id="PTHR32552:SF81">
    <property type="entry name" value="TONB-DEPENDENT OUTER MEMBRANE RECEPTOR"/>
    <property type="match status" value="1"/>
</dbReference>
<evidence type="ECO:0000256" key="14">
    <source>
        <dbReference type="RuleBase" id="RU003357"/>
    </source>
</evidence>
<dbReference type="InterPro" id="IPR000531">
    <property type="entry name" value="Beta-barrel_TonB"/>
</dbReference>
<dbReference type="PROSITE" id="PS52016">
    <property type="entry name" value="TONB_DEPENDENT_REC_3"/>
    <property type="match status" value="1"/>
</dbReference>
<keyword evidence="17" id="KW-0675">Receptor</keyword>
<name>A0ABS7PQE6_9SPHN</name>
<keyword evidence="4" id="KW-0410">Iron transport</keyword>
<keyword evidence="3 12" id="KW-1134">Transmembrane beta strand</keyword>
<reference evidence="17 18" key="1">
    <citation type="submission" date="2021-08" db="EMBL/GenBank/DDBJ databases">
        <authorList>
            <person name="Tuo L."/>
        </authorList>
    </citation>
    <scope>NUCLEOTIDE SEQUENCE [LARGE SCALE GENOMIC DNA]</scope>
    <source>
        <strain evidence="17 18">JCM 31229</strain>
    </source>
</reference>
<keyword evidence="2 12" id="KW-0813">Transport</keyword>
<dbReference type="Pfam" id="PF07715">
    <property type="entry name" value="Plug"/>
    <property type="match status" value="1"/>
</dbReference>
<gene>
    <name evidence="17" type="ORF">K7G82_14725</name>
</gene>
<dbReference type="Gene3D" id="2.40.170.20">
    <property type="entry name" value="TonB-dependent receptor, beta-barrel domain"/>
    <property type="match status" value="1"/>
</dbReference>
<protein>
    <submittedName>
        <fullName evidence="17">TonB-dependent receptor</fullName>
    </submittedName>
</protein>
<keyword evidence="5 12" id="KW-0812">Transmembrane</keyword>
<comment type="subcellular location">
    <subcellularLocation>
        <location evidence="1 12">Cell outer membrane</location>
        <topology evidence="1 12">Multi-pass membrane protein</topology>
    </subcellularLocation>
</comment>
<dbReference type="PROSITE" id="PS51318">
    <property type="entry name" value="TAT"/>
    <property type="match status" value="1"/>
</dbReference>
<feature type="domain" description="TonB-dependent receptor plug" evidence="16">
    <location>
        <begin position="70"/>
        <end position="178"/>
    </location>
</feature>
<evidence type="ECO:0000256" key="11">
    <source>
        <dbReference type="ARBA" id="ARBA00023237"/>
    </source>
</evidence>
<evidence type="ECO:0000256" key="10">
    <source>
        <dbReference type="ARBA" id="ARBA00023136"/>
    </source>
</evidence>
<organism evidence="17 18">
    <name type="scientific">Sphingomonas colocasiae</name>
    <dbReference type="NCBI Taxonomy" id="1848973"/>
    <lineage>
        <taxon>Bacteria</taxon>
        <taxon>Pseudomonadati</taxon>
        <taxon>Pseudomonadota</taxon>
        <taxon>Alphaproteobacteria</taxon>
        <taxon>Sphingomonadales</taxon>
        <taxon>Sphingomonadaceae</taxon>
        <taxon>Sphingomonas</taxon>
    </lineage>
</organism>
<evidence type="ECO:0000256" key="5">
    <source>
        <dbReference type="ARBA" id="ARBA00022692"/>
    </source>
</evidence>
<dbReference type="Proteomes" id="UP000706039">
    <property type="component" value="Unassembled WGS sequence"/>
</dbReference>
<dbReference type="InterPro" id="IPR006311">
    <property type="entry name" value="TAT_signal"/>
</dbReference>
<evidence type="ECO:0000313" key="18">
    <source>
        <dbReference type="Proteomes" id="UP000706039"/>
    </source>
</evidence>
<evidence type="ECO:0000256" key="1">
    <source>
        <dbReference type="ARBA" id="ARBA00004571"/>
    </source>
</evidence>
<evidence type="ECO:0000256" key="3">
    <source>
        <dbReference type="ARBA" id="ARBA00022452"/>
    </source>
</evidence>
<dbReference type="RefSeq" id="WP_222990656.1">
    <property type="nucleotide sequence ID" value="NZ_JAINVV010000006.1"/>
</dbReference>
<dbReference type="InterPro" id="IPR010917">
    <property type="entry name" value="TonB_rcpt_CS"/>
</dbReference>
<keyword evidence="9 14" id="KW-0798">TonB box</keyword>
<evidence type="ECO:0000256" key="8">
    <source>
        <dbReference type="ARBA" id="ARBA00023065"/>
    </source>
</evidence>
<comment type="caution">
    <text evidence="17">The sequence shown here is derived from an EMBL/GenBank/DDBJ whole genome shotgun (WGS) entry which is preliminary data.</text>
</comment>
<dbReference type="EMBL" id="JAINVV010000006">
    <property type="protein sequence ID" value="MBY8823556.1"/>
    <property type="molecule type" value="Genomic_DNA"/>
</dbReference>
<dbReference type="InterPro" id="IPR039426">
    <property type="entry name" value="TonB-dep_rcpt-like"/>
</dbReference>
<keyword evidence="11 12" id="KW-0998">Cell outer membrane</keyword>
<dbReference type="InterPro" id="IPR036942">
    <property type="entry name" value="Beta-barrel_TonB_sf"/>
</dbReference>
<evidence type="ECO:0000256" key="12">
    <source>
        <dbReference type="PROSITE-ProRule" id="PRU01360"/>
    </source>
</evidence>
<feature type="short sequence motif" description="TonB C-terminal box" evidence="13">
    <location>
        <begin position="761"/>
        <end position="778"/>
    </location>
</feature>
<keyword evidence="7" id="KW-0408">Iron</keyword>
<feature type="domain" description="TonB-dependent receptor-like beta-barrel" evidence="15">
    <location>
        <begin position="288"/>
        <end position="699"/>
    </location>
</feature>
<dbReference type="Pfam" id="PF00593">
    <property type="entry name" value="TonB_dep_Rec_b-barrel"/>
    <property type="match status" value="1"/>
</dbReference>
<accession>A0ABS7PQE6</accession>
<keyword evidence="18" id="KW-1185">Reference proteome</keyword>
<evidence type="ECO:0000256" key="2">
    <source>
        <dbReference type="ARBA" id="ARBA00022448"/>
    </source>
</evidence>
<dbReference type="SUPFAM" id="SSF56935">
    <property type="entry name" value="Porins"/>
    <property type="match status" value="1"/>
</dbReference>
<evidence type="ECO:0000256" key="7">
    <source>
        <dbReference type="ARBA" id="ARBA00023004"/>
    </source>
</evidence>
<comment type="similarity">
    <text evidence="12 14">Belongs to the TonB-dependent receptor family.</text>
</comment>
<evidence type="ECO:0000256" key="4">
    <source>
        <dbReference type="ARBA" id="ARBA00022496"/>
    </source>
</evidence>
<dbReference type="PROSITE" id="PS01156">
    <property type="entry name" value="TONB_DEPENDENT_REC_2"/>
    <property type="match status" value="1"/>
</dbReference>
<evidence type="ECO:0000256" key="13">
    <source>
        <dbReference type="PROSITE-ProRule" id="PRU10144"/>
    </source>
</evidence>
<evidence type="ECO:0000259" key="16">
    <source>
        <dbReference type="Pfam" id="PF07715"/>
    </source>
</evidence>
<keyword evidence="8" id="KW-0406">Ion transport</keyword>
<evidence type="ECO:0000313" key="17">
    <source>
        <dbReference type="EMBL" id="MBY8823556.1"/>
    </source>
</evidence>